<accession>A0A0W1RBB8</accession>
<dbReference type="Proteomes" id="UP000054387">
    <property type="component" value="Unassembled WGS sequence"/>
</dbReference>
<keyword evidence="1" id="KW-1133">Transmembrane helix</keyword>
<sequence>MNEFRTVSGVCTITDDSIEIEESLRGQLETAYYVNKLYFYLLVVYVPLFSLYVVFTQESGVVLLLGMVFTLSVLVYLYLRITHGFGTSGEDEIPIDSVVSVEAREKVLTAALSINYRTNDSIRERMILVPKSLFRSSSGELEKAVDAFDSRGIETA</sequence>
<reference evidence="2 3" key="1">
    <citation type="submission" date="2015-12" db="EMBL/GenBank/DDBJ databases">
        <title>Haloprofundus marisrubri gen. nov., sp. nov., an extremely halophilic archaeon isolated from the Discovery deep brine-seawater interface in the Red Sea.</title>
        <authorList>
            <person name="Zhang G."/>
            <person name="Stingl U."/>
            <person name="Rashid M."/>
        </authorList>
    </citation>
    <scope>NUCLEOTIDE SEQUENCE [LARGE SCALE GENOMIC DNA]</scope>
    <source>
        <strain evidence="2 3">SB9</strain>
    </source>
</reference>
<name>A0A0W1RBB8_9EURY</name>
<evidence type="ECO:0000313" key="2">
    <source>
        <dbReference type="EMBL" id="KTG10728.1"/>
    </source>
</evidence>
<keyword evidence="1" id="KW-0812">Transmembrane</keyword>
<protein>
    <submittedName>
        <fullName evidence="2">Uncharacterized protein</fullName>
    </submittedName>
</protein>
<keyword evidence="1" id="KW-0472">Membrane</keyword>
<feature type="transmembrane region" description="Helical" evidence="1">
    <location>
        <begin position="37"/>
        <end position="55"/>
    </location>
</feature>
<evidence type="ECO:0000256" key="1">
    <source>
        <dbReference type="SAM" id="Phobius"/>
    </source>
</evidence>
<dbReference type="RefSeq" id="WP_058580526.1">
    <property type="nucleotide sequence ID" value="NZ_LOPU01000016.1"/>
</dbReference>
<keyword evidence="3" id="KW-1185">Reference proteome</keyword>
<proteinExistence type="predicted"/>
<organism evidence="2 3">
    <name type="scientific">Haloprofundus marisrubri</name>
    <dbReference type="NCBI Taxonomy" id="1514971"/>
    <lineage>
        <taxon>Archaea</taxon>
        <taxon>Methanobacteriati</taxon>
        <taxon>Methanobacteriota</taxon>
        <taxon>Stenosarchaea group</taxon>
        <taxon>Halobacteria</taxon>
        <taxon>Halobacteriales</taxon>
        <taxon>Haloferacaceae</taxon>
        <taxon>Haloprofundus</taxon>
    </lineage>
</organism>
<evidence type="ECO:0000313" key="3">
    <source>
        <dbReference type="Proteomes" id="UP000054387"/>
    </source>
</evidence>
<gene>
    <name evidence="2" type="ORF">AUR64_05915</name>
</gene>
<comment type="caution">
    <text evidence="2">The sequence shown here is derived from an EMBL/GenBank/DDBJ whole genome shotgun (WGS) entry which is preliminary data.</text>
</comment>
<dbReference type="AlphaFoldDB" id="A0A0W1RBB8"/>
<dbReference type="EMBL" id="LOPU01000016">
    <property type="protein sequence ID" value="KTG10728.1"/>
    <property type="molecule type" value="Genomic_DNA"/>
</dbReference>
<feature type="transmembrane region" description="Helical" evidence="1">
    <location>
        <begin position="61"/>
        <end position="79"/>
    </location>
</feature>